<keyword evidence="1 2" id="KW-0732">Signal</keyword>
<sequence length="219" mass="23448">MVAVSRKPLPMLLNLACMTVLATTGMAQLLLPPFSFSPTSGVPGLPWQPGEVQKCWSSLTSIEGCIMEVYTSLFRGQVGIIGPACCQAITQIKDNCWPKMFPFNPFFPPLLKTSCSATPPAGTLLNDISKLSATELLPVQPGNEVAECWSSLTNSNGCLLQIFKSLPSGQIGAIGPACCKAITEIKDNCWPKLFPFNPFFPPLLKNFCAQIGGLAPAPK</sequence>
<evidence type="ECO:0000259" key="3">
    <source>
        <dbReference type="Pfam" id="PF05617"/>
    </source>
</evidence>
<dbReference type="Pfam" id="PF05617">
    <property type="entry name" value="Prolamin_like"/>
    <property type="match status" value="2"/>
</dbReference>
<feature type="signal peptide" evidence="2">
    <location>
        <begin position="1"/>
        <end position="27"/>
    </location>
</feature>
<dbReference type="Proteomes" id="UP000694886">
    <property type="component" value="Chromosome 9"/>
</dbReference>
<protein>
    <submittedName>
        <fullName evidence="5">Uncharacterized protein LOC18588861</fullName>
    </submittedName>
</protein>
<name>A0AB32WTU4_THECC</name>
<dbReference type="AlphaFoldDB" id="A0AB32WTU4"/>
<dbReference type="InterPro" id="IPR008502">
    <property type="entry name" value="Prolamin-like"/>
</dbReference>
<feature type="domain" description="Prolamin-like" evidence="3">
    <location>
        <begin position="54"/>
        <end position="116"/>
    </location>
</feature>
<feature type="chain" id="PRO_5044326357" evidence="2">
    <location>
        <begin position="28"/>
        <end position="219"/>
    </location>
</feature>
<evidence type="ECO:0000313" key="5">
    <source>
        <dbReference type="RefSeq" id="XP_017982564.1"/>
    </source>
</evidence>
<feature type="domain" description="Prolamin-like" evidence="3">
    <location>
        <begin position="147"/>
        <end position="208"/>
    </location>
</feature>
<dbReference type="PANTHER" id="PTHR31181:SF67">
    <property type="entry name" value="PROLAMIN-LIKE PROTEIN (DUF1278)"/>
    <property type="match status" value="1"/>
</dbReference>
<dbReference type="PANTHER" id="PTHR31181">
    <property type="entry name" value="EGG CELL-SECRETED PROTEIN 1.4"/>
    <property type="match status" value="1"/>
</dbReference>
<reference evidence="4" key="1">
    <citation type="journal article" date="1997" name="Nucleic Acids Res.">
        <title>tRNAscan-SE: a program for improved detection of transfer RNA genes in genomic sequence.</title>
        <authorList>
            <person name="Lowe T.M."/>
            <person name="Eddy S.R."/>
        </authorList>
    </citation>
    <scope>NUCLEOTIDE SEQUENCE [LARGE SCALE GENOMIC DNA]</scope>
    <source>
        <strain evidence="4">r\B97-61/B2</strain>
    </source>
</reference>
<organism evidence="4 5">
    <name type="scientific">Theobroma cacao</name>
    <name type="common">Cacao</name>
    <name type="synonym">Cocoa</name>
    <dbReference type="NCBI Taxonomy" id="3641"/>
    <lineage>
        <taxon>Eukaryota</taxon>
        <taxon>Viridiplantae</taxon>
        <taxon>Streptophyta</taxon>
        <taxon>Embryophyta</taxon>
        <taxon>Tracheophyta</taxon>
        <taxon>Spermatophyta</taxon>
        <taxon>Magnoliopsida</taxon>
        <taxon>eudicotyledons</taxon>
        <taxon>Gunneridae</taxon>
        <taxon>Pentapetalae</taxon>
        <taxon>rosids</taxon>
        <taxon>malvids</taxon>
        <taxon>Malvales</taxon>
        <taxon>Malvaceae</taxon>
        <taxon>Byttnerioideae</taxon>
        <taxon>Theobroma</taxon>
    </lineage>
</organism>
<gene>
    <name evidence="5" type="primary">LOC18588861</name>
</gene>
<dbReference type="KEGG" id="tcc:18588861"/>
<evidence type="ECO:0000313" key="4">
    <source>
        <dbReference type="Proteomes" id="UP000694886"/>
    </source>
</evidence>
<evidence type="ECO:0000256" key="1">
    <source>
        <dbReference type="ARBA" id="ARBA00022729"/>
    </source>
</evidence>
<dbReference type="GeneID" id="18588861"/>
<dbReference type="RefSeq" id="XP_017982564.1">
    <property type="nucleotide sequence ID" value="XM_018127075.1"/>
</dbReference>
<evidence type="ECO:0000256" key="2">
    <source>
        <dbReference type="SAM" id="SignalP"/>
    </source>
</evidence>
<reference evidence="5" key="2">
    <citation type="submission" date="2025-08" db="UniProtKB">
        <authorList>
            <consortium name="RefSeq"/>
        </authorList>
    </citation>
    <scope>IDENTIFICATION</scope>
</reference>
<proteinExistence type="predicted"/>
<accession>A0AB32WTU4</accession>
<dbReference type="Gramene" id="Tc09v2_t011770.1">
    <property type="protein sequence ID" value="Tc09v2_p011770.1"/>
    <property type="gene ID" value="Tc09v2_g011770"/>
</dbReference>